<organism evidence="1 2">
    <name type="scientific">Bauhinia variegata</name>
    <name type="common">Purple orchid tree</name>
    <name type="synonym">Phanera variegata</name>
    <dbReference type="NCBI Taxonomy" id="167791"/>
    <lineage>
        <taxon>Eukaryota</taxon>
        <taxon>Viridiplantae</taxon>
        <taxon>Streptophyta</taxon>
        <taxon>Embryophyta</taxon>
        <taxon>Tracheophyta</taxon>
        <taxon>Spermatophyta</taxon>
        <taxon>Magnoliopsida</taxon>
        <taxon>eudicotyledons</taxon>
        <taxon>Gunneridae</taxon>
        <taxon>Pentapetalae</taxon>
        <taxon>rosids</taxon>
        <taxon>fabids</taxon>
        <taxon>Fabales</taxon>
        <taxon>Fabaceae</taxon>
        <taxon>Cercidoideae</taxon>
        <taxon>Cercideae</taxon>
        <taxon>Bauhiniinae</taxon>
        <taxon>Bauhinia</taxon>
    </lineage>
</organism>
<protein>
    <submittedName>
        <fullName evidence="1">Uncharacterized protein</fullName>
    </submittedName>
</protein>
<evidence type="ECO:0000313" key="2">
    <source>
        <dbReference type="Proteomes" id="UP000828941"/>
    </source>
</evidence>
<proteinExistence type="predicted"/>
<sequence length="598" mass="67115">MEDLQENLSPYTSSSSSSSSPNLQPVPIDEELWLMAEERAQEILCTIQPNVVSEQNRKEVIDFVQTLIGNGCYGTEVFPFGSVPLTTYLPDGDIDLTALTQEHLEEDLAQAVCRILENNVDSEYPVKDVQYIRAQVQVVKCTVKNIAVDISFNQMAGLSTLCFLEKVDQLAARDHLFKRSIILVKAWCYYESRILGAHHGLFSTYAVETLILYIINLFHSSVRGPLEVLYRFLDYYSTFDWDSYCVSINGPVPPSSFPEIIETPDCAWDELLLSKVFLRNCVDIYSVHARVCEPVVQEFPIKHLNILDPLRSNNNLGRSVSRGNCHRIRIALSFGARKLREILALPGENMGAALEKFFANTLDRNGKGQRPDILVPVPAFGTGRSLESDLTGDFDSYYADLQYGQLYHNCPIAFAAKPCSSRSQADIQALPTKQNWNAYYPMATDIYVPMPTFYYTNSSRNHDVTCSLEEMGKSRGTGTYIPDVNLGSYRRVTRPRRPVQKKEREETHSETDTNGDLSSLEITEEGLPRLPTIDNTSSTEAQESGQLTVNPELETSRNSQALKDLNLRIKEEEAGSGVSTTTLGRGPKDDAKEGFSWE</sequence>
<gene>
    <name evidence="1" type="ORF">L6164_029810</name>
</gene>
<keyword evidence="2" id="KW-1185">Reference proteome</keyword>
<dbReference type="EMBL" id="CM039437">
    <property type="protein sequence ID" value="KAI4306540.1"/>
    <property type="molecule type" value="Genomic_DNA"/>
</dbReference>
<comment type="caution">
    <text evidence="1">The sequence shown here is derived from an EMBL/GenBank/DDBJ whole genome shotgun (WGS) entry which is preliminary data.</text>
</comment>
<reference evidence="1 2" key="1">
    <citation type="journal article" date="2022" name="DNA Res.">
        <title>Chromosomal-level genome assembly of the orchid tree Bauhinia variegata (Leguminosae; Cercidoideae) supports the allotetraploid origin hypothesis of Bauhinia.</title>
        <authorList>
            <person name="Zhong Y."/>
            <person name="Chen Y."/>
            <person name="Zheng D."/>
            <person name="Pang J."/>
            <person name="Liu Y."/>
            <person name="Luo S."/>
            <person name="Meng S."/>
            <person name="Qian L."/>
            <person name="Wei D."/>
            <person name="Dai S."/>
            <person name="Zhou R."/>
        </authorList>
    </citation>
    <scope>NUCLEOTIDE SEQUENCE [LARGE SCALE GENOMIC DNA]</scope>
    <source>
        <strain evidence="1">BV-YZ2020</strain>
    </source>
</reference>
<accession>A0ACB9LAK1</accession>
<evidence type="ECO:0000313" key="1">
    <source>
        <dbReference type="EMBL" id="KAI4306540.1"/>
    </source>
</evidence>
<dbReference type="Proteomes" id="UP000828941">
    <property type="component" value="Chromosome 12"/>
</dbReference>
<name>A0ACB9LAK1_BAUVA</name>